<organism evidence="2 3">
    <name type="scientific">Citrus clementina</name>
    <name type="common">Clementine</name>
    <name type="synonym">Citrus deliciosa x Citrus sinensis</name>
    <dbReference type="NCBI Taxonomy" id="85681"/>
    <lineage>
        <taxon>Eukaryota</taxon>
        <taxon>Viridiplantae</taxon>
        <taxon>Streptophyta</taxon>
        <taxon>Embryophyta</taxon>
        <taxon>Tracheophyta</taxon>
        <taxon>Spermatophyta</taxon>
        <taxon>Magnoliopsida</taxon>
        <taxon>eudicotyledons</taxon>
        <taxon>Gunneridae</taxon>
        <taxon>Pentapetalae</taxon>
        <taxon>rosids</taxon>
        <taxon>malvids</taxon>
        <taxon>Sapindales</taxon>
        <taxon>Rutaceae</taxon>
        <taxon>Aurantioideae</taxon>
        <taxon>Citrus</taxon>
    </lineage>
</organism>
<dbReference type="KEGG" id="cic:CICLE_v10006739mg"/>
<evidence type="ECO:0000256" key="1">
    <source>
        <dbReference type="PROSITE-ProRule" id="PRU00023"/>
    </source>
</evidence>
<dbReference type="Pfam" id="PF12796">
    <property type="entry name" value="Ank_2"/>
    <property type="match status" value="2"/>
</dbReference>
<evidence type="ECO:0000313" key="3">
    <source>
        <dbReference type="Proteomes" id="UP000030687"/>
    </source>
</evidence>
<protein>
    <submittedName>
        <fullName evidence="2">Uncharacterized protein</fullName>
    </submittedName>
</protein>
<dbReference type="AlphaFoldDB" id="V4S9W0"/>
<reference evidence="2 3" key="1">
    <citation type="submission" date="2013-10" db="EMBL/GenBank/DDBJ databases">
        <authorList>
            <consortium name="International Citrus Genome Consortium"/>
            <person name="Jenkins J."/>
            <person name="Schmutz J."/>
            <person name="Prochnik S."/>
            <person name="Rokhsar D."/>
            <person name="Gmitter F."/>
            <person name="Ollitrault P."/>
            <person name="Machado M."/>
            <person name="Talon M."/>
            <person name="Wincker P."/>
            <person name="Jaillon O."/>
            <person name="Morgante M."/>
        </authorList>
    </citation>
    <scope>NUCLEOTIDE SEQUENCE</scope>
    <source>
        <strain evidence="3">cv. Clemenules</strain>
    </source>
</reference>
<accession>V4S9W0</accession>
<dbReference type="Gramene" id="ESR33731">
    <property type="protein sequence ID" value="ESR33731"/>
    <property type="gene ID" value="CICLE_v10006739mg"/>
</dbReference>
<dbReference type="Proteomes" id="UP000030687">
    <property type="component" value="Unassembled WGS sequence"/>
</dbReference>
<dbReference type="PANTHER" id="PTHR24121">
    <property type="entry name" value="NO MECHANORECEPTOR POTENTIAL C, ISOFORM D-RELATED"/>
    <property type="match status" value="1"/>
</dbReference>
<name>V4S9W0_CITCL</name>
<dbReference type="eggNOG" id="KOG0504">
    <property type="taxonomic scope" value="Eukaryota"/>
</dbReference>
<gene>
    <name evidence="2" type="ORF">CICLE_v10006739mg</name>
</gene>
<keyword evidence="1" id="KW-0040">ANK repeat</keyword>
<dbReference type="Gene3D" id="1.25.40.20">
    <property type="entry name" value="Ankyrin repeat-containing domain"/>
    <property type="match status" value="1"/>
</dbReference>
<proteinExistence type="predicted"/>
<dbReference type="InParanoid" id="V4S9W0"/>
<sequence>MNSVSIETNEALLLDSTGEIKQSQMDPNLFKAAADGSVEPFKDMAREVIESSLTVHTKNTILHINIICQETENAPTKFVEEILEICPALLLQVNAKGDTPLHLAAKYSHFDIVRVLIERAQLAQHGDEEPENGVEAFRQMIRIVNNEKNTALHQAVSHGNVEVVKILTSEDPDYPYSANNYGKTPLYMAAEYENFPDILLALLENSTSASLVLALLENSVENQIKRH</sequence>
<dbReference type="STRING" id="85681.V4S9W0"/>
<dbReference type="PROSITE" id="PS50088">
    <property type="entry name" value="ANK_REPEAT"/>
    <property type="match status" value="2"/>
</dbReference>
<feature type="repeat" description="ANK" evidence="1">
    <location>
        <begin position="147"/>
        <end position="179"/>
    </location>
</feature>
<dbReference type="InterPro" id="IPR036770">
    <property type="entry name" value="Ankyrin_rpt-contain_sf"/>
</dbReference>
<feature type="repeat" description="ANK" evidence="1">
    <location>
        <begin position="96"/>
        <end position="128"/>
    </location>
</feature>
<dbReference type="PANTHER" id="PTHR24121:SF22">
    <property type="entry name" value="PROTEIN ACCELERATED CELL DEATH 6-LIKE"/>
    <property type="match status" value="1"/>
</dbReference>
<dbReference type="EMBL" id="KI537036">
    <property type="protein sequence ID" value="ESR33731.1"/>
    <property type="molecule type" value="Genomic_DNA"/>
</dbReference>
<dbReference type="OMA" id="HINIICQ"/>
<dbReference type="SUPFAM" id="SSF48403">
    <property type="entry name" value="Ankyrin repeat"/>
    <property type="match status" value="1"/>
</dbReference>
<dbReference type="SMART" id="SM00248">
    <property type="entry name" value="ANK"/>
    <property type="match status" value="3"/>
</dbReference>
<dbReference type="InterPro" id="IPR002110">
    <property type="entry name" value="Ankyrin_rpt"/>
</dbReference>
<keyword evidence="3" id="KW-1185">Reference proteome</keyword>
<evidence type="ECO:0000313" key="2">
    <source>
        <dbReference type="EMBL" id="ESR33731.1"/>
    </source>
</evidence>
<dbReference type="PROSITE" id="PS50297">
    <property type="entry name" value="ANK_REP_REGION"/>
    <property type="match status" value="2"/>
</dbReference>